<keyword evidence="2" id="KW-1185">Reference proteome</keyword>
<dbReference type="Proteomes" id="UP000324222">
    <property type="component" value="Unassembled WGS sequence"/>
</dbReference>
<reference evidence="1 2" key="1">
    <citation type="submission" date="2019-05" db="EMBL/GenBank/DDBJ databases">
        <title>Another draft genome of Portunus trituberculatus and its Hox gene families provides insights of decapod evolution.</title>
        <authorList>
            <person name="Jeong J.-H."/>
            <person name="Song I."/>
            <person name="Kim S."/>
            <person name="Choi T."/>
            <person name="Kim D."/>
            <person name="Ryu S."/>
            <person name="Kim W."/>
        </authorList>
    </citation>
    <scope>NUCLEOTIDE SEQUENCE [LARGE SCALE GENOMIC DNA]</scope>
    <source>
        <tissue evidence="1">Muscle</tissue>
    </source>
</reference>
<comment type="caution">
    <text evidence="1">The sequence shown here is derived from an EMBL/GenBank/DDBJ whole genome shotgun (WGS) entry which is preliminary data.</text>
</comment>
<sequence length="200" mass="22123">MGRNEAKVGQWQKKKKRAHLVASSLGGPKELAERKGYKSNHRKNLYDLTSVRSHFPSRDGSNKFHTIPAAYFVSSLAVPPPVFCITPASSPRSPGRRSLTAQAHPVHGFNTGVRKLSPVTQCLTLRLLDAAHKFLSVAMLVRPEGIASPVNAGEDARDLTGMPEKRVVISSPVFMSHWIMKEVKTDKVIERRGNTNSKEF</sequence>
<gene>
    <name evidence="1" type="ORF">E2C01_015717</name>
</gene>
<accession>A0A5B7DP50</accession>
<dbReference type="AlphaFoldDB" id="A0A5B7DP50"/>
<dbReference type="EMBL" id="VSRR010001116">
    <property type="protein sequence ID" value="MPC22696.1"/>
    <property type="molecule type" value="Genomic_DNA"/>
</dbReference>
<evidence type="ECO:0000313" key="1">
    <source>
        <dbReference type="EMBL" id="MPC22696.1"/>
    </source>
</evidence>
<protein>
    <submittedName>
        <fullName evidence="1">Uncharacterized protein</fullName>
    </submittedName>
</protein>
<name>A0A5B7DP50_PORTR</name>
<evidence type="ECO:0000313" key="2">
    <source>
        <dbReference type="Proteomes" id="UP000324222"/>
    </source>
</evidence>
<proteinExistence type="predicted"/>
<organism evidence="1 2">
    <name type="scientific">Portunus trituberculatus</name>
    <name type="common">Swimming crab</name>
    <name type="synonym">Neptunus trituberculatus</name>
    <dbReference type="NCBI Taxonomy" id="210409"/>
    <lineage>
        <taxon>Eukaryota</taxon>
        <taxon>Metazoa</taxon>
        <taxon>Ecdysozoa</taxon>
        <taxon>Arthropoda</taxon>
        <taxon>Crustacea</taxon>
        <taxon>Multicrustacea</taxon>
        <taxon>Malacostraca</taxon>
        <taxon>Eumalacostraca</taxon>
        <taxon>Eucarida</taxon>
        <taxon>Decapoda</taxon>
        <taxon>Pleocyemata</taxon>
        <taxon>Brachyura</taxon>
        <taxon>Eubrachyura</taxon>
        <taxon>Portunoidea</taxon>
        <taxon>Portunidae</taxon>
        <taxon>Portuninae</taxon>
        <taxon>Portunus</taxon>
    </lineage>
</organism>